<keyword evidence="4" id="KW-0862">Zinc</keyword>
<dbReference type="GO" id="GO:0120539">
    <property type="term" value="F:4-hydroxy-3-methoxy-5-polyprenylbenzoate decarboxylase activity"/>
    <property type="evidence" value="ECO:0007669"/>
    <property type="project" value="UniProtKB-EC"/>
</dbReference>
<keyword evidence="4" id="KW-0479">Metal-binding</keyword>
<comment type="cofactor">
    <cofactor evidence="4">
        <name>Zn(2+)</name>
        <dbReference type="ChEBI" id="CHEBI:29105"/>
    </cofactor>
</comment>
<dbReference type="GO" id="GO:0008270">
    <property type="term" value="F:zinc ion binding"/>
    <property type="evidence" value="ECO:0007669"/>
    <property type="project" value="UniProtKB-UniRule"/>
</dbReference>
<keyword evidence="7" id="KW-1185">Reference proteome</keyword>
<feature type="compositionally biased region" description="Basic and acidic residues" evidence="5">
    <location>
        <begin position="70"/>
        <end position="93"/>
    </location>
</feature>
<comment type="caution">
    <text evidence="6">The sequence shown here is derived from an EMBL/GenBank/DDBJ whole genome shotgun (WGS) entry which is preliminary data.</text>
</comment>
<organism evidence="6 7">
    <name type="scientific">Ficus carica</name>
    <name type="common">Common fig</name>
    <dbReference type="NCBI Taxonomy" id="3494"/>
    <lineage>
        <taxon>Eukaryota</taxon>
        <taxon>Viridiplantae</taxon>
        <taxon>Streptophyta</taxon>
        <taxon>Embryophyta</taxon>
        <taxon>Tracheophyta</taxon>
        <taxon>Spermatophyta</taxon>
        <taxon>Magnoliopsida</taxon>
        <taxon>eudicotyledons</taxon>
        <taxon>Gunneridae</taxon>
        <taxon>Pentapetalae</taxon>
        <taxon>rosids</taxon>
        <taxon>fabids</taxon>
        <taxon>Rosales</taxon>
        <taxon>Moraceae</taxon>
        <taxon>Ficeae</taxon>
        <taxon>Ficus</taxon>
    </lineage>
</organism>
<feature type="region of interest" description="Disordered" evidence="5">
    <location>
        <begin position="66"/>
        <end position="179"/>
    </location>
</feature>
<feature type="binding site" evidence="4">
    <location>
        <position position="909"/>
    </location>
    <ligand>
        <name>Zn(2+)</name>
        <dbReference type="ChEBI" id="CHEBI:29105"/>
    </ligand>
</feature>
<evidence type="ECO:0000256" key="1">
    <source>
        <dbReference type="ARBA" id="ARBA00004123"/>
    </source>
</evidence>
<dbReference type="GO" id="GO:0031314">
    <property type="term" value="C:extrinsic component of mitochondrial inner membrane"/>
    <property type="evidence" value="ECO:0007669"/>
    <property type="project" value="UniProtKB-UniRule"/>
</dbReference>
<accession>A0AA88ALA5</accession>
<evidence type="ECO:0000256" key="2">
    <source>
        <dbReference type="ARBA" id="ARBA00023163"/>
    </source>
</evidence>
<dbReference type="Gene3D" id="2.130.10.10">
    <property type="entry name" value="YVTN repeat-like/Quinoprotein amine dehydrogenase"/>
    <property type="match status" value="1"/>
</dbReference>
<dbReference type="Proteomes" id="UP001187192">
    <property type="component" value="Unassembled WGS sequence"/>
</dbReference>
<dbReference type="HAMAP" id="MF_03111">
    <property type="entry name" value="Coq4"/>
    <property type="match status" value="1"/>
</dbReference>
<proteinExistence type="inferred from homology"/>
<reference evidence="6" key="1">
    <citation type="submission" date="2023-07" db="EMBL/GenBank/DDBJ databases">
        <title>draft genome sequence of fig (Ficus carica).</title>
        <authorList>
            <person name="Takahashi T."/>
            <person name="Nishimura K."/>
        </authorList>
    </citation>
    <scope>NUCLEOTIDE SEQUENCE</scope>
</reference>
<keyword evidence="4" id="KW-0496">Mitochondrion</keyword>
<dbReference type="InterPro" id="IPR027540">
    <property type="entry name" value="Coq4_euk"/>
</dbReference>
<evidence type="ECO:0000313" key="7">
    <source>
        <dbReference type="Proteomes" id="UP001187192"/>
    </source>
</evidence>
<feature type="region of interest" description="Disordered" evidence="5">
    <location>
        <begin position="674"/>
        <end position="731"/>
    </location>
</feature>
<keyword evidence="4" id="KW-0456">Lyase</keyword>
<feature type="binding site" evidence="4">
    <location>
        <position position="894"/>
    </location>
    <ligand>
        <name>Zn(2+)</name>
        <dbReference type="ChEBI" id="CHEBI:29105"/>
    </ligand>
</feature>
<protein>
    <recommendedName>
        <fullName evidence="4">Ubiquinone biosynthesis protein COQ4 homolog, mitochondrial</fullName>
    </recommendedName>
    <alternativeName>
        <fullName evidence="4">4-hydroxy-3-methoxy-5-polyprenylbenzoate decarboxylase</fullName>
        <ecNumber evidence="4">4.1.1.130</ecNumber>
    </alternativeName>
    <alternativeName>
        <fullName evidence="4">Coenzyme Q biosynthesis protein 4 homolog</fullName>
    </alternativeName>
</protein>
<comment type="subcellular location">
    <subcellularLocation>
        <location evidence="4">Mitochondrion inner membrane</location>
        <topology evidence="4">Peripheral membrane protein</topology>
        <orientation evidence="4">Matrix side</orientation>
    </subcellularLocation>
    <subcellularLocation>
        <location evidence="1">Nucleus</location>
    </subcellularLocation>
</comment>
<feature type="compositionally biased region" description="Polar residues" evidence="5">
    <location>
        <begin position="111"/>
        <end position="129"/>
    </location>
</feature>
<feature type="compositionally biased region" description="Basic residues" evidence="5">
    <location>
        <begin position="159"/>
        <end position="169"/>
    </location>
</feature>
<feature type="region of interest" description="Disordered" evidence="5">
    <location>
        <begin position="614"/>
        <end position="633"/>
    </location>
</feature>
<dbReference type="Pfam" id="PF05019">
    <property type="entry name" value="Coq4"/>
    <property type="match status" value="1"/>
</dbReference>
<comment type="function">
    <text evidence="4">Lyase that catalyzes the C1-decarboxylation of 4-hydroxy-3-methoxy-5-(all-trans-polyprenyl)benzoic acid into 2-methoxy-6-(all-trans-polyprenyl)phenol during ubiquinone biosynthesis.</text>
</comment>
<dbReference type="InterPro" id="IPR015943">
    <property type="entry name" value="WD40/YVTN_repeat-like_dom_sf"/>
</dbReference>
<dbReference type="SMART" id="SM00320">
    <property type="entry name" value="WD40"/>
    <property type="match status" value="5"/>
</dbReference>
<dbReference type="InterPro" id="IPR007715">
    <property type="entry name" value="Coq4"/>
</dbReference>
<comment type="pathway">
    <text evidence="4">Cofactor biosynthesis; ubiquinone biosynthesis.</text>
</comment>
<dbReference type="EC" id="4.1.1.130" evidence="4"/>
<feature type="compositionally biased region" description="Acidic residues" evidence="5">
    <location>
        <begin position="674"/>
        <end position="683"/>
    </location>
</feature>
<dbReference type="GO" id="GO:0006383">
    <property type="term" value="P:transcription by RNA polymerase III"/>
    <property type="evidence" value="ECO:0007669"/>
    <property type="project" value="TreeGrafter"/>
</dbReference>
<comment type="catalytic activity">
    <reaction evidence="4">
        <text>a 4-hydroxy-3-methoxy-5-(all-trans-polyprenyl)benzoate + H(+) = a 2-methoxy-6-(all-trans-polyprenyl)phenol + CO2</text>
        <dbReference type="Rhea" id="RHEA:81179"/>
        <dbReference type="Rhea" id="RHEA-COMP:9551"/>
        <dbReference type="Rhea" id="RHEA-COMP:10931"/>
        <dbReference type="ChEBI" id="CHEBI:15378"/>
        <dbReference type="ChEBI" id="CHEBI:16526"/>
        <dbReference type="ChEBI" id="CHEBI:62731"/>
        <dbReference type="ChEBI" id="CHEBI:84443"/>
        <dbReference type="EC" id="4.1.1.130"/>
    </reaction>
</comment>
<keyword evidence="2" id="KW-0804">Transcription</keyword>
<name>A0AA88ALA5_FICCA</name>
<sequence length="994" mass="109572">MYAGGPVWGLDWCPRVCGSPDSQYKCEFIAIAAHPPGSSYHKIGAPLSGRGLIQIWSVLNISGSEGDIPPVEKPKRGRKKSDVVKEKPSEVKRPRGRPRKKPVRDEITVLDGNSQYFDGQVPKSSSNLLATEGIPRDTQDDSVLESSLMSEKPSEVKRPKGRPRKKPRKDHVTQSDGNGQIEAFDSQVPQNLSNLLAIEGIPGDTQEDSVLENPVGRENCHEQAGFACNLTPETTTQTRNLKRKDGEENCSNDINQLPVDEQNRSSISSQQIPVCSGDNPGISGNLLNHSDLEISSTSCPIPNDVALPRVVLCLAHNGKVAWDVKWRPTNPNDSKCKHRMGFLAALLGDGSLQVWDVPLPHTVKALYSSLHGENTDPRFVKLEPVFRCSMLKSGGLQSIPLTVEWSTSPLHEFLLAGCHDGTVALWKFSANASSKDTRPLLRFSADTVPIRAVAWAPVESDTEGANVILTAGHGGLKFWDIRDPFRPLWELHPVPRNIYSLDWFPEPRCVVLSFDDGTMRTLSLSKAAYDVPVTGKPFAGTKQQGLHSFYCSSDAIWGVHVSRPTGMVACCSADGTVLRFQLTTKSVDKDASRNRAPLFLCGSLTKDESTVTINMPTTNTPLPLKKSMSKGGDTPIALRDVLSVSNQAKRSTHKMEENHPASNDQALALCYGDDPEAESEPEETLASLRRKKPSNSGSSSKKKAEENLALVAVDDEPRSTHGKENEKSGKKIEHLPSKDVAIHRVRWNMNKGSERWLCYGGAAGIVSMIGGARVRLNPWQQAAVAVGSAVGALLDPRRADLIAALGETTGKPAFERVLQRMKLSPEGRAILQEQPRVISSKVGHAWDLPENTFGAAYAKFMGSRNFSPDDRPPVRFMETDELAYVAMRAREVHDFWHTLFGLPTNLIGESALKVIEFEQMYLPMCLLSVIGGTARFTEKQRKLFFQHYFPWAIRAGAQCTDLMCVYYERHFHEDLEDVRRKWGIIPSPAAPKQT</sequence>
<dbReference type="GO" id="GO:0000127">
    <property type="term" value="C:transcription factor TFIIIC complex"/>
    <property type="evidence" value="ECO:0007669"/>
    <property type="project" value="TreeGrafter"/>
</dbReference>
<comment type="subunit">
    <text evidence="4">Component of a multi-subunit COQ enzyme complex.</text>
</comment>
<evidence type="ECO:0000256" key="3">
    <source>
        <dbReference type="ARBA" id="ARBA00023242"/>
    </source>
</evidence>
<dbReference type="PANTHER" id="PTHR15052">
    <property type="entry name" value="RNA POLYMERASE III TRANSCRIPTION INITIATION FACTOR COMPLEX SUBUNIT"/>
    <property type="match status" value="1"/>
</dbReference>
<comment type="similarity">
    <text evidence="4">Belongs to the COQ4 family.</text>
</comment>
<dbReference type="InterPro" id="IPR052416">
    <property type="entry name" value="GTF3C_component"/>
</dbReference>
<dbReference type="PANTHER" id="PTHR15052:SF2">
    <property type="entry name" value="GENERAL TRANSCRIPTION FACTOR 3C POLYPEPTIDE 2"/>
    <property type="match status" value="1"/>
</dbReference>
<dbReference type="EMBL" id="BTGU01000013">
    <property type="protein sequence ID" value="GMN42021.1"/>
    <property type="molecule type" value="Genomic_DNA"/>
</dbReference>
<feature type="compositionally biased region" description="Basic and acidic residues" evidence="5">
    <location>
        <begin position="715"/>
        <end position="731"/>
    </location>
</feature>
<dbReference type="InterPro" id="IPR036322">
    <property type="entry name" value="WD40_repeat_dom_sf"/>
</dbReference>
<dbReference type="SUPFAM" id="SSF50978">
    <property type="entry name" value="WD40 repeat-like"/>
    <property type="match status" value="1"/>
</dbReference>
<evidence type="ECO:0000313" key="6">
    <source>
        <dbReference type="EMBL" id="GMN42021.1"/>
    </source>
</evidence>
<evidence type="ECO:0000256" key="5">
    <source>
        <dbReference type="SAM" id="MobiDB-lite"/>
    </source>
</evidence>
<dbReference type="AlphaFoldDB" id="A0AA88ALA5"/>
<feature type="binding site" evidence="4">
    <location>
        <position position="897"/>
    </location>
    <ligand>
        <name>Zn(2+)</name>
        <dbReference type="ChEBI" id="CHEBI:29105"/>
    </ligand>
</feature>
<keyword evidence="3" id="KW-0539">Nucleus</keyword>
<feature type="binding site" evidence="4">
    <location>
        <position position="893"/>
    </location>
    <ligand>
        <name>Zn(2+)</name>
        <dbReference type="ChEBI" id="CHEBI:29105"/>
    </ligand>
</feature>
<evidence type="ECO:0000256" key="4">
    <source>
        <dbReference type="HAMAP-Rule" id="MF_03111"/>
    </source>
</evidence>
<keyword evidence="4" id="KW-0999">Mitochondrion inner membrane</keyword>
<dbReference type="GO" id="GO:0005634">
    <property type="term" value="C:nucleus"/>
    <property type="evidence" value="ECO:0007669"/>
    <property type="project" value="UniProtKB-SubCell"/>
</dbReference>
<gene>
    <name evidence="6" type="ORF">TIFTF001_011237</name>
</gene>
<keyword evidence="4" id="KW-0831">Ubiquinone biosynthesis</keyword>
<keyword evidence="4" id="KW-0472">Membrane</keyword>
<dbReference type="InterPro" id="IPR001680">
    <property type="entry name" value="WD40_rpt"/>
</dbReference>